<dbReference type="AlphaFoldDB" id="Q6NA25"/>
<proteinExistence type="predicted"/>
<evidence type="ECO:0000313" key="3">
    <source>
        <dbReference type="EMBL" id="WCL91496.1"/>
    </source>
</evidence>
<reference evidence="3" key="1">
    <citation type="submission" date="2003-07" db="EMBL/GenBank/DDBJ databases">
        <authorList>
            <consortium name="Rhodopseudomonas genome consortium"/>
            <person name="Larimer F."/>
            <person name="Harwood C."/>
        </authorList>
    </citation>
    <scope>NUCLEOTIDE SEQUENCE</scope>
    <source>
        <strain evidence="3">CGA009</strain>
    </source>
</reference>
<feature type="region of interest" description="Disordered" evidence="1">
    <location>
        <begin position="1"/>
        <end position="21"/>
    </location>
</feature>
<dbReference type="EMBL" id="BX572597">
    <property type="protein sequence ID" value="CAE26804.1"/>
    <property type="molecule type" value="Genomic_DNA"/>
</dbReference>
<protein>
    <submittedName>
        <fullName evidence="2">Uncharacterized protein</fullName>
    </submittedName>
</protein>
<dbReference type="EMBL" id="CP116810">
    <property type="protein sequence ID" value="WCL91496.1"/>
    <property type="molecule type" value="Genomic_DNA"/>
</dbReference>
<dbReference type="Proteomes" id="UP000001426">
    <property type="component" value="Chromosome"/>
</dbReference>
<dbReference type="KEGG" id="rpa:TX73_006990"/>
<evidence type="ECO:0000313" key="2">
    <source>
        <dbReference type="EMBL" id="CAE26804.1"/>
    </source>
</evidence>
<gene>
    <name evidence="2" type="ordered locus">RPA1361</name>
    <name evidence="3" type="ORF">TX73_006990</name>
</gene>
<dbReference type="GeneID" id="66892386"/>
<sequence>MRTLRDADDYVQSLPPDEQQHDTIQKAPHILLQATDNYSRMMLPRSGVWRKVRTARTKIG</sequence>
<accession>Q6NA25</accession>
<reference evidence="3" key="3">
    <citation type="submission" date="2022-12" db="EMBL/GenBank/DDBJ databases">
        <title>Complete genome sequence of Rhodopseudomonas palustris CGA0092 and corrections to the R. palustris CGA009 genome sequence.</title>
        <authorList>
            <person name="Mazny B.R."/>
            <person name="Sheff O.F."/>
            <person name="LaSarre B."/>
            <person name="McKinlay A."/>
            <person name="McKinlay J.B."/>
        </authorList>
    </citation>
    <scope>NUCLEOTIDE SEQUENCE</scope>
    <source>
        <strain evidence="3">CGA009</strain>
    </source>
</reference>
<dbReference type="HOGENOM" id="CLU_2938760_0_0_5"/>
<organism evidence="2">
    <name type="scientific">Rhodopseudomonas palustris (strain ATCC BAA-98 / CGA009)</name>
    <dbReference type="NCBI Taxonomy" id="258594"/>
    <lineage>
        <taxon>Bacteria</taxon>
        <taxon>Pseudomonadati</taxon>
        <taxon>Pseudomonadota</taxon>
        <taxon>Alphaproteobacteria</taxon>
        <taxon>Hyphomicrobiales</taxon>
        <taxon>Nitrobacteraceae</taxon>
        <taxon>Rhodopseudomonas</taxon>
    </lineage>
</organism>
<evidence type="ECO:0000313" key="4">
    <source>
        <dbReference type="Proteomes" id="UP000001426"/>
    </source>
</evidence>
<keyword evidence="4" id="KW-1185">Reference proteome</keyword>
<name>Q6NA25_RHOPA</name>
<dbReference type="RefSeq" id="WP_011156924.1">
    <property type="nucleotide sequence ID" value="NZ_CP116810.1"/>
</dbReference>
<evidence type="ECO:0000256" key="1">
    <source>
        <dbReference type="SAM" id="MobiDB-lite"/>
    </source>
</evidence>
<reference evidence="2 4" key="2">
    <citation type="journal article" date="2004" name="Nat. Biotechnol.">
        <title>Complete genome sequence of the metabolically versatile photosynthetic bacterium Rhodopseudomonas palustris.</title>
        <authorList>
            <person name="Larimer F.W."/>
            <person name="Chain P."/>
            <person name="Hauser L."/>
            <person name="Lamerdin J."/>
            <person name="Malfatti S."/>
            <person name="Do L."/>
            <person name="Land M.L."/>
            <person name="Pelletier D.A."/>
            <person name="Beatty J.T."/>
            <person name="Lang A.S."/>
            <person name="Tabita F.R."/>
            <person name="Gibson J.L."/>
            <person name="Hanson T.E."/>
            <person name="Bobst C."/>
            <person name="Torres J.L."/>
            <person name="Peres C."/>
            <person name="Harrison F.H."/>
            <person name="Gibson J."/>
            <person name="Harwood C.S."/>
        </authorList>
    </citation>
    <scope>NUCLEOTIDE SEQUENCE [LARGE SCALE GENOMIC DNA]</scope>
    <source>
        <strain evidence="4">ATCC BAA-98 / CGA009</strain>
        <strain evidence="2">CGA009</strain>
    </source>
</reference>